<reference evidence="4 5" key="1">
    <citation type="journal article" date="2014" name="Genome Biol. Evol.">
        <title>Comparative genomics and transcriptomics analyses reveal divergent lifestyle features of nematode endoparasitic fungus Hirsutella minnesotensis.</title>
        <authorList>
            <person name="Lai Y."/>
            <person name="Liu K."/>
            <person name="Zhang X."/>
            <person name="Zhang X."/>
            <person name="Li K."/>
            <person name="Wang N."/>
            <person name="Shu C."/>
            <person name="Wu Y."/>
            <person name="Wang C."/>
            <person name="Bushley K.E."/>
            <person name="Xiang M."/>
            <person name="Liu X."/>
        </authorList>
    </citation>
    <scope>NUCLEOTIDE SEQUENCE [LARGE SCALE GENOMIC DNA]</scope>
    <source>
        <strain evidence="4 5">3608</strain>
    </source>
</reference>
<evidence type="ECO:0000313" key="4">
    <source>
        <dbReference type="EMBL" id="KJZ73566.1"/>
    </source>
</evidence>
<keyword evidence="5" id="KW-1185">Reference proteome</keyword>
<gene>
    <name evidence="4" type="ORF">HIM_07122</name>
</gene>
<dbReference type="SUPFAM" id="SSF51735">
    <property type="entry name" value="NAD(P)-binding Rossmann-fold domains"/>
    <property type="match status" value="1"/>
</dbReference>
<organism evidence="4 5">
    <name type="scientific">Hirsutella minnesotensis 3608</name>
    <dbReference type="NCBI Taxonomy" id="1043627"/>
    <lineage>
        <taxon>Eukaryota</taxon>
        <taxon>Fungi</taxon>
        <taxon>Dikarya</taxon>
        <taxon>Ascomycota</taxon>
        <taxon>Pezizomycotina</taxon>
        <taxon>Sordariomycetes</taxon>
        <taxon>Hypocreomycetidae</taxon>
        <taxon>Hypocreales</taxon>
        <taxon>Ophiocordycipitaceae</taxon>
        <taxon>Hirsutella</taxon>
    </lineage>
</organism>
<dbReference type="EMBL" id="KQ030534">
    <property type="protein sequence ID" value="KJZ73566.1"/>
    <property type="molecule type" value="Genomic_DNA"/>
</dbReference>
<dbReference type="InterPro" id="IPR036291">
    <property type="entry name" value="NAD(P)-bd_dom_sf"/>
</dbReference>
<dbReference type="Gene3D" id="3.40.50.720">
    <property type="entry name" value="NAD(P)-binding Rossmann-like Domain"/>
    <property type="match status" value="1"/>
</dbReference>
<evidence type="ECO:0008006" key="6">
    <source>
        <dbReference type="Google" id="ProtNLM"/>
    </source>
</evidence>
<keyword evidence="3" id="KW-0732">Signal</keyword>
<evidence type="ECO:0000256" key="3">
    <source>
        <dbReference type="SAM" id="SignalP"/>
    </source>
</evidence>
<comment type="similarity">
    <text evidence="1">Belongs to the short-chain dehydrogenases/reductases (SDR) family.</text>
</comment>
<dbReference type="PANTHER" id="PTHR24320">
    <property type="entry name" value="RETINOL DEHYDROGENASE"/>
    <property type="match status" value="1"/>
</dbReference>
<proteinExistence type="inferred from homology"/>
<dbReference type="GO" id="GO:0016491">
    <property type="term" value="F:oxidoreductase activity"/>
    <property type="evidence" value="ECO:0007669"/>
    <property type="project" value="UniProtKB-KW"/>
</dbReference>
<name>A0A0F7ZIA9_9HYPO</name>
<dbReference type="PANTHER" id="PTHR24320:SF152">
    <property type="entry name" value="SHORT-CHAIN DEHYDROGENASE_REDUCTASE FAMILY PROTEIN"/>
    <property type="match status" value="1"/>
</dbReference>
<feature type="signal peptide" evidence="3">
    <location>
        <begin position="1"/>
        <end position="26"/>
    </location>
</feature>
<dbReference type="AlphaFoldDB" id="A0A0F7ZIA9"/>
<evidence type="ECO:0000256" key="1">
    <source>
        <dbReference type="ARBA" id="ARBA00006484"/>
    </source>
</evidence>
<sequence length="230" mass="25577">MTWQVNFLANFLLSLLLLESMDKTTGRVLIMSSWAHDIEDERNASGGNKVYKDPRWPTLFPGPEELAMGRWSTPRDDPSGQSGFRRYGASKLCAVMLVLELGNRLGRDPKFSAVRLIGLDPGGMSSDISRRGSLMMRLVKMKVVLPLLAVILVRISPNGIARPMWKSARDVVRACFEMDVPKGKALYLNGSDEFEPAKDARDESKRRALWRCALDAAKIHDGDTALAALD</sequence>
<accession>A0A0F7ZIA9</accession>
<keyword evidence="2" id="KW-0560">Oxidoreductase</keyword>
<evidence type="ECO:0000256" key="2">
    <source>
        <dbReference type="ARBA" id="ARBA00023002"/>
    </source>
</evidence>
<feature type="chain" id="PRO_5002525766" description="Ketoreductase (KR) domain-containing protein" evidence="3">
    <location>
        <begin position="27"/>
        <end position="230"/>
    </location>
</feature>
<evidence type="ECO:0000313" key="5">
    <source>
        <dbReference type="Proteomes" id="UP000054481"/>
    </source>
</evidence>
<protein>
    <recommendedName>
        <fullName evidence="6">Ketoreductase (KR) domain-containing protein</fullName>
    </recommendedName>
</protein>
<dbReference type="OrthoDB" id="191139at2759"/>
<dbReference type="Proteomes" id="UP000054481">
    <property type="component" value="Unassembled WGS sequence"/>
</dbReference>